<keyword evidence="4" id="KW-1185">Reference proteome</keyword>
<reference evidence="3 4" key="1">
    <citation type="submission" date="2024-02" db="EMBL/GenBank/DDBJ databases">
        <authorList>
            <consortium name="ELIXIR-Norway"/>
            <consortium name="Elixir Norway"/>
        </authorList>
    </citation>
    <scope>NUCLEOTIDE SEQUENCE [LARGE SCALE GENOMIC DNA]</scope>
</reference>
<proteinExistence type="predicted"/>
<keyword evidence="2" id="KW-0812">Transmembrane</keyword>
<gene>
    <name evidence="3" type="ORF">CSSPTR1EN2_LOCUS239</name>
</gene>
<dbReference type="EMBL" id="OZ019893">
    <property type="protein sequence ID" value="CAK9189588.1"/>
    <property type="molecule type" value="Genomic_DNA"/>
</dbReference>
<evidence type="ECO:0000313" key="3">
    <source>
        <dbReference type="EMBL" id="CAK9189588.1"/>
    </source>
</evidence>
<feature type="transmembrane region" description="Helical" evidence="2">
    <location>
        <begin position="196"/>
        <end position="215"/>
    </location>
</feature>
<feature type="transmembrane region" description="Helical" evidence="2">
    <location>
        <begin position="235"/>
        <end position="252"/>
    </location>
</feature>
<accession>A0ABP0T8I7</accession>
<protein>
    <submittedName>
        <fullName evidence="3">Uncharacterized protein</fullName>
    </submittedName>
</protein>
<keyword evidence="2" id="KW-0472">Membrane</keyword>
<organism evidence="3 4">
    <name type="scientific">Sphagnum troendelagicum</name>
    <dbReference type="NCBI Taxonomy" id="128251"/>
    <lineage>
        <taxon>Eukaryota</taxon>
        <taxon>Viridiplantae</taxon>
        <taxon>Streptophyta</taxon>
        <taxon>Embryophyta</taxon>
        <taxon>Bryophyta</taxon>
        <taxon>Sphagnophytina</taxon>
        <taxon>Sphagnopsida</taxon>
        <taxon>Sphagnales</taxon>
        <taxon>Sphagnaceae</taxon>
        <taxon>Sphagnum</taxon>
    </lineage>
</organism>
<evidence type="ECO:0000256" key="1">
    <source>
        <dbReference type="SAM" id="MobiDB-lite"/>
    </source>
</evidence>
<name>A0ABP0T8I7_9BRYO</name>
<sequence>MGKEKFLANVRPAVADVQKKEQSRFTRRTINSNKHPRGPIVREEASPERGLPQLEDLRIIITKGSDVNATSSAVSQVVQARMDAIIGGGGSKALGLGFSSRIDTVTTKGESDSAQVFKFISAEDLDSTSEQVESTIISSSNYGPHRRSRKLATMMSVDENSSLLSAATLESDEVQKVSELKATAQSRMKHTQPSHAGLFNMCLVILIAVNSRLIIENLMKVFLHNSLLPISAYKDILVLGLGYVLNPLLALMKEEGSVLMLGVAGLLSFRNRPDEHRVLSAP</sequence>
<evidence type="ECO:0000313" key="4">
    <source>
        <dbReference type="Proteomes" id="UP001497512"/>
    </source>
</evidence>
<feature type="region of interest" description="Disordered" evidence="1">
    <location>
        <begin position="18"/>
        <end position="48"/>
    </location>
</feature>
<dbReference type="Proteomes" id="UP001497512">
    <property type="component" value="Chromosome 1"/>
</dbReference>
<keyword evidence="2" id="KW-1133">Transmembrane helix</keyword>
<evidence type="ECO:0000256" key="2">
    <source>
        <dbReference type="SAM" id="Phobius"/>
    </source>
</evidence>